<dbReference type="RefSeq" id="WP_147013566.1">
    <property type="nucleotide sequence ID" value="NZ_VORB01000003.1"/>
</dbReference>
<comment type="caution">
    <text evidence="1">The sequence shown here is derived from an EMBL/GenBank/DDBJ whole genome shotgun (WGS) entry which is preliminary data.</text>
</comment>
<accession>A0A5C6V8F8</accession>
<proteinExistence type="predicted"/>
<name>A0A5C6V8F8_9FLAO</name>
<evidence type="ECO:0000313" key="2">
    <source>
        <dbReference type="Proteomes" id="UP000321168"/>
    </source>
</evidence>
<organism evidence="1 2">
    <name type="scientific">Luteibaculum oceani</name>
    <dbReference type="NCBI Taxonomy" id="1294296"/>
    <lineage>
        <taxon>Bacteria</taxon>
        <taxon>Pseudomonadati</taxon>
        <taxon>Bacteroidota</taxon>
        <taxon>Flavobacteriia</taxon>
        <taxon>Flavobacteriales</taxon>
        <taxon>Luteibaculaceae</taxon>
        <taxon>Luteibaculum</taxon>
    </lineage>
</organism>
<sequence>MSSDSNRTNRIKLLEQWTKENPDDPFAFYALALELKAIGEIVQAQDRLNEICAEFPDYLPAFQMLGHIFLEQEKIEAAKKFFQQAKDLAYKQSNHKAIREISDFLMQIQLHYYE</sequence>
<dbReference type="EMBL" id="VORB01000003">
    <property type="protein sequence ID" value="TXC81652.1"/>
    <property type="molecule type" value="Genomic_DNA"/>
</dbReference>
<reference evidence="1 2" key="1">
    <citation type="submission" date="2019-08" db="EMBL/GenBank/DDBJ databases">
        <title>Genome of Luteibaculum oceani JCM 18817.</title>
        <authorList>
            <person name="Bowman J.P."/>
        </authorList>
    </citation>
    <scope>NUCLEOTIDE SEQUENCE [LARGE SCALE GENOMIC DNA]</scope>
    <source>
        <strain evidence="1 2">JCM 18817</strain>
    </source>
</reference>
<gene>
    <name evidence="1" type="ORF">FRX97_03810</name>
</gene>
<dbReference type="SUPFAM" id="SSF48452">
    <property type="entry name" value="TPR-like"/>
    <property type="match status" value="1"/>
</dbReference>
<dbReference type="AlphaFoldDB" id="A0A5C6V8F8"/>
<dbReference type="Gene3D" id="1.25.40.10">
    <property type="entry name" value="Tetratricopeptide repeat domain"/>
    <property type="match status" value="1"/>
</dbReference>
<dbReference type="Proteomes" id="UP000321168">
    <property type="component" value="Unassembled WGS sequence"/>
</dbReference>
<keyword evidence="2" id="KW-1185">Reference proteome</keyword>
<protein>
    <submittedName>
        <fullName evidence="1">Uncharacterized protein</fullName>
    </submittedName>
</protein>
<dbReference type="OrthoDB" id="1524733at2"/>
<evidence type="ECO:0000313" key="1">
    <source>
        <dbReference type="EMBL" id="TXC81652.1"/>
    </source>
</evidence>
<dbReference type="InterPro" id="IPR011990">
    <property type="entry name" value="TPR-like_helical_dom_sf"/>
</dbReference>